<dbReference type="GO" id="GO:0005886">
    <property type="term" value="C:plasma membrane"/>
    <property type="evidence" value="ECO:0007669"/>
    <property type="project" value="UniProtKB-SubCell"/>
</dbReference>
<comment type="subcellular location">
    <subcellularLocation>
        <location evidence="1">Cell membrane</location>
        <topology evidence="1">Multi-pass membrane protein</topology>
    </subcellularLocation>
</comment>
<dbReference type="Pfam" id="PF07681">
    <property type="entry name" value="DoxX"/>
    <property type="match status" value="1"/>
</dbReference>
<dbReference type="EMBL" id="JACJIQ010000001">
    <property type="protein sequence ID" value="MBA9075462.1"/>
    <property type="molecule type" value="Genomic_DNA"/>
</dbReference>
<protein>
    <submittedName>
        <fullName evidence="8">Putative oxidoreductase</fullName>
    </submittedName>
</protein>
<name>A0A839G8Z8_9BACT</name>
<evidence type="ECO:0000256" key="3">
    <source>
        <dbReference type="ARBA" id="ARBA00022475"/>
    </source>
</evidence>
<keyword evidence="6 7" id="KW-0472">Membrane</keyword>
<accession>A0A839G8Z8</accession>
<feature type="transmembrane region" description="Helical" evidence="7">
    <location>
        <begin position="52"/>
        <end position="77"/>
    </location>
</feature>
<keyword evidence="5 7" id="KW-1133">Transmembrane helix</keyword>
<reference evidence="8 9" key="1">
    <citation type="submission" date="2020-08" db="EMBL/GenBank/DDBJ databases">
        <title>Genomic Encyclopedia of Type Strains, Phase IV (KMG-IV): sequencing the most valuable type-strain genomes for metagenomic binning, comparative biology and taxonomic classification.</title>
        <authorList>
            <person name="Goeker M."/>
        </authorList>
    </citation>
    <scope>NUCLEOTIDE SEQUENCE [LARGE SCALE GENOMIC DNA]</scope>
    <source>
        <strain evidence="8 9">DSM 29854</strain>
    </source>
</reference>
<keyword evidence="4 7" id="KW-0812">Transmembrane</keyword>
<gene>
    <name evidence="8" type="ORF">FHS90_000159</name>
</gene>
<keyword evidence="9" id="KW-1185">Reference proteome</keyword>
<proteinExistence type="inferred from homology"/>
<evidence type="ECO:0000256" key="7">
    <source>
        <dbReference type="SAM" id="Phobius"/>
    </source>
</evidence>
<comment type="caution">
    <text evidence="8">The sequence shown here is derived from an EMBL/GenBank/DDBJ whole genome shotgun (WGS) entry which is preliminary data.</text>
</comment>
<dbReference type="AlphaFoldDB" id="A0A839G8Z8"/>
<dbReference type="PANTHER" id="PTHR33452">
    <property type="entry name" value="OXIDOREDUCTASE CATD-RELATED"/>
    <property type="match status" value="1"/>
</dbReference>
<organism evidence="8 9">
    <name type="scientific">Rufibacter quisquiliarum</name>
    <dbReference type="NCBI Taxonomy" id="1549639"/>
    <lineage>
        <taxon>Bacteria</taxon>
        <taxon>Pseudomonadati</taxon>
        <taxon>Bacteroidota</taxon>
        <taxon>Cytophagia</taxon>
        <taxon>Cytophagales</taxon>
        <taxon>Hymenobacteraceae</taxon>
        <taxon>Rufibacter</taxon>
    </lineage>
</organism>
<sequence length="145" mass="16000">MVFFKNLYRYQQEGLLLLRIGIGLMFILHGWPKITGGPETWAQIGGSMGNLGISYAPTFFGFMAAFAEAVGGLCLLLGLFFRPMTLLLFITMEVATIHHITADDGFGGYSHALEAAILFLSLFFIGPGRYSLDQAWFGGEAQEYE</sequence>
<feature type="transmembrane region" description="Helical" evidence="7">
    <location>
        <begin position="14"/>
        <end position="32"/>
    </location>
</feature>
<evidence type="ECO:0000313" key="8">
    <source>
        <dbReference type="EMBL" id="MBA9075462.1"/>
    </source>
</evidence>
<evidence type="ECO:0000313" key="9">
    <source>
        <dbReference type="Proteomes" id="UP000563094"/>
    </source>
</evidence>
<keyword evidence="3" id="KW-1003">Cell membrane</keyword>
<evidence type="ECO:0000256" key="2">
    <source>
        <dbReference type="ARBA" id="ARBA00006679"/>
    </source>
</evidence>
<comment type="similarity">
    <text evidence="2">Belongs to the DoxX family.</text>
</comment>
<evidence type="ECO:0000256" key="6">
    <source>
        <dbReference type="ARBA" id="ARBA00023136"/>
    </source>
</evidence>
<dbReference type="InterPro" id="IPR051907">
    <property type="entry name" value="DoxX-like_oxidoreductase"/>
</dbReference>
<feature type="transmembrane region" description="Helical" evidence="7">
    <location>
        <begin position="108"/>
        <end position="126"/>
    </location>
</feature>
<evidence type="ECO:0000256" key="5">
    <source>
        <dbReference type="ARBA" id="ARBA00022989"/>
    </source>
</evidence>
<evidence type="ECO:0000256" key="1">
    <source>
        <dbReference type="ARBA" id="ARBA00004651"/>
    </source>
</evidence>
<dbReference type="RefSeq" id="WP_182511208.1">
    <property type="nucleotide sequence ID" value="NZ_JACJIQ010000001.1"/>
</dbReference>
<dbReference type="PANTHER" id="PTHR33452:SF1">
    <property type="entry name" value="INNER MEMBRANE PROTEIN YPHA-RELATED"/>
    <property type="match status" value="1"/>
</dbReference>
<dbReference type="InterPro" id="IPR032808">
    <property type="entry name" value="DoxX"/>
</dbReference>
<dbReference type="Proteomes" id="UP000563094">
    <property type="component" value="Unassembled WGS sequence"/>
</dbReference>
<evidence type="ECO:0000256" key="4">
    <source>
        <dbReference type="ARBA" id="ARBA00022692"/>
    </source>
</evidence>